<protein>
    <submittedName>
        <fullName evidence="2">Uncharacterized protein</fullName>
    </submittedName>
</protein>
<feature type="region of interest" description="Disordered" evidence="1">
    <location>
        <begin position="202"/>
        <end position="224"/>
    </location>
</feature>
<name>A0AAN6LYS5_9PLEO</name>
<feature type="compositionally biased region" description="Basic and acidic residues" evidence="1">
    <location>
        <begin position="1"/>
        <end position="12"/>
    </location>
</feature>
<proteinExistence type="predicted"/>
<evidence type="ECO:0000313" key="3">
    <source>
        <dbReference type="Proteomes" id="UP001280581"/>
    </source>
</evidence>
<accession>A0AAN6LYS5</accession>
<organism evidence="2 3">
    <name type="scientific">Pseudopithomyces chartarum</name>
    <dbReference type="NCBI Taxonomy" id="1892770"/>
    <lineage>
        <taxon>Eukaryota</taxon>
        <taxon>Fungi</taxon>
        <taxon>Dikarya</taxon>
        <taxon>Ascomycota</taxon>
        <taxon>Pezizomycotina</taxon>
        <taxon>Dothideomycetes</taxon>
        <taxon>Pleosporomycetidae</taxon>
        <taxon>Pleosporales</taxon>
        <taxon>Massarineae</taxon>
        <taxon>Didymosphaeriaceae</taxon>
        <taxon>Pseudopithomyces</taxon>
    </lineage>
</organism>
<feature type="region of interest" description="Disordered" evidence="1">
    <location>
        <begin position="1"/>
        <end position="23"/>
    </location>
</feature>
<dbReference type="EMBL" id="WVTA01000005">
    <property type="protein sequence ID" value="KAK3210233.1"/>
    <property type="molecule type" value="Genomic_DNA"/>
</dbReference>
<sequence>MQESKHTKEHKNPISSSPLPILKATDIPSDPAHLYIYGDAVHRTSDTVELAPRFSSDQSPIEAMKVSHPSTEDARSMTQISQQHVIEDRRNEEYEWEEEGWLEPAAKGYPRVGSTTHPALTVSTHFQHGHINEPRPEVPNVGIRGYRTPQGWHAINILNRNPGIQMSASNFDEILDRFRENIENDRNRKYSDHDYYLQFHGLPPQAADTNPEREDIDLQQSEPDAEPEVMSITSDTTITKYRVKKLVRFNLSTAVERNDTEEPQQKMEVQFAKRAWKEISGGVEEIVREKRKKTTILVSFHEDEDSWILLFFEKIKAVIQDGQNIQIPNDTIFYRLFNEYFDGKILKGPDGQPLPPRTTRLHGTLYNRIRRNASEKLLELREEIFKTLEDSTGGLLYIPMITDQELQQYVLQGTVKKDDPKNPASNLGLSLSENEVKQNEARRYAFNRKRKQTIQAAEGSYSPDRLSPESSTSP</sequence>
<feature type="region of interest" description="Disordered" evidence="1">
    <location>
        <begin position="445"/>
        <end position="474"/>
    </location>
</feature>
<evidence type="ECO:0000313" key="2">
    <source>
        <dbReference type="EMBL" id="KAK3210233.1"/>
    </source>
</evidence>
<dbReference type="AlphaFoldDB" id="A0AAN6LYS5"/>
<evidence type="ECO:0000256" key="1">
    <source>
        <dbReference type="SAM" id="MobiDB-lite"/>
    </source>
</evidence>
<gene>
    <name evidence="2" type="ORF">GRF29_44g2033375</name>
</gene>
<reference evidence="2 3" key="1">
    <citation type="submission" date="2021-02" db="EMBL/GenBank/DDBJ databases">
        <title>Genome assembly of Pseudopithomyces chartarum.</title>
        <authorList>
            <person name="Jauregui R."/>
            <person name="Singh J."/>
            <person name="Voisey C."/>
        </authorList>
    </citation>
    <scope>NUCLEOTIDE SEQUENCE [LARGE SCALE GENOMIC DNA]</scope>
    <source>
        <strain evidence="2 3">AGR01</strain>
    </source>
</reference>
<keyword evidence="3" id="KW-1185">Reference proteome</keyword>
<dbReference type="Proteomes" id="UP001280581">
    <property type="component" value="Unassembled WGS sequence"/>
</dbReference>
<comment type="caution">
    <text evidence="2">The sequence shown here is derived from an EMBL/GenBank/DDBJ whole genome shotgun (WGS) entry which is preliminary data.</text>
</comment>